<dbReference type="InterPro" id="IPR056884">
    <property type="entry name" value="NPHP3-like_N"/>
</dbReference>
<feature type="domain" description="Nephrocystin 3-like N-terminal" evidence="2">
    <location>
        <begin position="218"/>
        <end position="351"/>
    </location>
</feature>
<proteinExistence type="predicted"/>
<name>A0ABR1HXL7_9HYPO</name>
<evidence type="ECO:0000313" key="4">
    <source>
        <dbReference type="Proteomes" id="UP001498421"/>
    </source>
</evidence>
<dbReference type="Proteomes" id="UP001498421">
    <property type="component" value="Unassembled WGS sequence"/>
</dbReference>
<dbReference type="Gene3D" id="3.40.50.300">
    <property type="entry name" value="P-loop containing nucleotide triphosphate hydrolases"/>
    <property type="match status" value="1"/>
</dbReference>
<dbReference type="PANTHER" id="PTHR10039:SF15">
    <property type="entry name" value="NACHT DOMAIN-CONTAINING PROTEIN"/>
    <property type="match status" value="1"/>
</dbReference>
<protein>
    <recommendedName>
        <fullName evidence="2">Nephrocystin 3-like N-terminal domain-containing protein</fullName>
    </recommendedName>
</protein>
<evidence type="ECO:0000259" key="2">
    <source>
        <dbReference type="Pfam" id="PF24883"/>
    </source>
</evidence>
<keyword evidence="4" id="KW-1185">Reference proteome</keyword>
<gene>
    <name evidence="3" type="ORF">QQZ08_007471</name>
</gene>
<dbReference type="InterPro" id="IPR027417">
    <property type="entry name" value="P-loop_NTPase"/>
</dbReference>
<reference evidence="3 4" key="1">
    <citation type="journal article" date="2025" name="Microbiol. Resour. Announc.">
        <title>Draft genome sequences for Neonectria magnoliae and Neonectria punicea, canker pathogens of Liriodendron tulipifera and Acer saccharum in West Virginia.</title>
        <authorList>
            <person name="Petronek H.M."/>
            <person name="Kasson M.T."/>
            <person name="Metheny A.M."/>
            <person name="Stauder C.M."/>
            <person name="Lovett B."/>
            <person name="Lynch S.C."/>
            <person name="Garnas J.R."/>
            <person name="Kasson L.R."/>
            <person name="Stajich J.E."/>
        </authorList>
    </citation>
    <scope>NUCLEOTIDE SEQUENCE [LARGE SCALE GENOMIC DNA]</scope>
    <source>
        <strain evidence="3 4">NRRL 64651</strain>
    </source>
</reference>
<dbReference type="PANTHER" id="PTHR10039">
    <property type="entry name" value="AMELOGENIN"/>
    <property type="match status" value="1"/>
</dbReference>
<evidence type="ECO:0000256" key="1">
    <source>
        <dbReference type="ARBA" id="ARBA00022737"/>
    </source>
</evidence>
<sequence length="351" mass="39821">MEPLGTIASIIAILELLSKVAKYVNSVTGVEKERKSLRLELRACQYIHQEIVDEADTSEEDKAWSETIKAIEAPGAPLGQLQIALGIIEAKLQPKDGIKKVLARLEWPFSEKEIKEIHVKIEREKSLLELALINNARKLIQKIKRTSIENKKQLSDLIQLMKECSREDEGRFSQLRNDMSVVQGSSSNHRKRLAILCWLTPIDYAAQQSDFIGRRELGIGQWLLDSSEFEAWTNTKNQTLFCPGIPGAGKTILKSIVIDKLIHRVKNGHDIGLAYPYYKFRQQHEQNGEDILASLLKQLSQGRFSLPDAVISLYDSHRSDRLRPSYKELCTTLQSVVASYTRLFIVINALD</sequence>
<organism evidence="3 4">
    <name type="scientific">Neonectria magnoliae</name>
    <dbReference type="NCBI Taxonomy" id="2732573"/>
    <lineage>
        <taxon>Eukaryota</taxon>
        <taxon>Fungi</taxon>
        <taxon>Dikarya</taxon>
        <taxon>Ascomycota</taxon>
        <taxon>Pezizomycotina</taxon>
        <taxon>Sordariomycetes</taxon>
        <taxon>Hypocreomycetidae</taxon>
        <taxon>Hypocreales</taxon>
        <taxon>Nectriaceae</taxon>
        <taxon>Neonectria</taxon>
    </lineage>
</organism>
<dbReference type="Pfam" id="PF24883">
    <property type="entry name" value="NPHP3_N"/>
    <property type="match status" value="1"/>
</dbReference>
<keyword evidence="1" id="KW-0677">Repeat</keyword>
<accession>A0ABR1HXL7</accession>
<evidence type="ECO:0000313" key="3">
    <source>
        <dbReference type="EMBL" id="KAK7426023.1"/>
    </source>
</evidence>
<comment type="caution">
    <text evidence="3">The sequence shown here is derived from an EMBL/GenBank/DDBJ whole genome shotgun (WGS) entry which is preliminary data.</text>
</comment>
<dbReference type="EMBL" id="JAZAVK010000072">
    <property type="protein sequence ID" value="KAK7426023.1"/>
    <property type="molecule type" value="Genomic_DNA"/>
</dbReference>